<dbReference type="PANTHER" id="PTHR47178:SF5">
    <property type="entry name" value="FAD-BINDING DOMAIN-CONTAINING PROTEIN"/>
    <property type="match status" value="1"/>
</dbReference>
<evidence type="ECO:0000259" key="6">
    <source>
        <dbReference type="Pfam" id="PF13472"/>
    </source>
</evidence>
<keyword evidence="3" id="KW-0274">FAD</keyword>
<dbReference type="PRINTS" id="PR00420">
    <property type="entry name" value="RNGMNOXGNASE"/>
</dbReference>
<dbReference type="SUPFAM" id="SSF51905">
    <property type="entry name" value="FAD/NAD(P)-binding domain"/>
    <property type="match status" value="1"/>
</dbReference>
<dbReference type="Pfam" id="PF13450">
    <property type="entry name" value="NAD_binding_8"/>
    <property type="match status" value="1"/>
</dbReference>
<protein>
    <recommendedName>
        <fullName evidence="6">SGNH hydrolase-type esterase domain-containing protein</fullName>
    </recommendedName>
</protein>
<evidence type="ECO:0000256" key="4">
    <source>
        <dbReference type="ARBA" id="ARBA00023002"/>
    </source>
</evidence>
<keyword evidence="5" id="KW-0503">Monooxygenase</keyword>
<evidence type="ECO:0000256" key="1">
    <source>
        <dbReference type="ARBA" id="ARBA00001974"/>
    </source>
</evidence>
<dbReference type="InterPro" id="IPR036188">
    <property type="entry name" value="FAD/NAD-bd_sf"/>
</dbReference>
<evidence type="ECO:0000256" key="5">
    <source>
        <dbReference type="ARBA" id="ARBA00023033"/>
    </source>
</evidence>
<organism evidence="7 8">
    <name type="scientific">Zasmidium cellare</name>
    <name type="common">Wine cellar mold</name>
    <name type="synonym">Racodium cellare</name>
    <dbReference type="NCBI Taxonomy" id="395010"/>
    <lineage>
        <taxon>Eukaryota</taxon>
        <taxon>Fungi</taxon>
        <taxon>Dikarya</taxon>
        <taxon>Ascomycota</taxon>
        <taxon>Pezizomycotina</taxon>
        <taxon>Dothideomycetes</taxon>
        <taxon>Dothideomycetidae</taxon>
        <taxon>Mycosphaerellales</taxon>
        <taxon>Mycosphaerellaceae</taxon>
        <taxon>Zasmidium</taxon>
    </lineage>
</organism>
<gene>
    <name evidence="7" type="ORF">PRZ48_013052</name>
</gene>
<comment type="caution">
    <text evidence="7">The sequence shown here is derived from an EMBL/GenBank/DDBJ whole genome shotgun (WGS) entry which is preliminary data.</text>
</comment>
<dbReference type="InterPro" id="IPR036514">
    <property type="entry name" value="SGNH_hydro_sf"/>
</dbReference>
<evidence type="ECO:0000313" key="8">
    <source>
        <dbReference type="Proteomes" id="UP001305779"/>
    </source>
</evidence>
<dbReference type="Proteomes" id="UP001305779">
    <property type="component" value="Unassembled WGS sequence"/>
</dbReference>
<sequence length="590" mass="65224">MGVLYSCLAFSTFASGRTTGHSVRSRNENAIAPDIPLRILPLGDSITWGFQSSDGNGYRLDLLNDLTAGGSDVTYIGSMKSGNMTNNDNDGFVGWTISEITNGTKPTLAQLPNVILLHAGTNDMNLDPPRQPYDTAPERLGDLLDELLGAVPGTTIVVAQIIQSGNAGTKDRIPVFNDAVPEIVAQRTGSGAKVQLVGMSSIGVDGVNLADGLHPNDTGYNLMANFWLDGLQQVSDKGWITAPNQTTDSRVYTYPTVICFLNLITQKTLLLEGKSPNPSQCGPHLELQADIYHQTSPSTPDQQLDDQQWPTQFATRANMRPVLIVGAGISGLTLAQGLRLHSIPFRIFEKRSDAITAQGHRFRLSKDALQVIKSVLSPDLQNLFDRTAAQSNEFKPRYVDAREFRFDPPVTVDESDGSRPVDRAWLRALLVLGVEGEIECSKEFESFKSLEDGVVEVHFTDGTSVQGSMLVGSDGVHSKVRKQLQPQRQLLDLERWIIWGRTPLTQELRDRLSTDTLSWYMVQDHKANVQTVVEPMIWTREARNASRGQLPPFSDYIYWCICVPSNEDPIPQTAVERTSFLKQVTEPWHH</sequence>
<keyword evidence="8" id="KW-1185">Reference proteome</keyword>
<evidence type="ECO:0000256" key="2">
    <source>
        <dbReference type="ARBA" id="ARBA00022630"/>
    </source>
</evidence>
<name>A0ABR0E2Y1_ZASCE</name>
<keyword evidence="4" id="KW-0560">Oxidoreductase</keyword>
<evidence type="ECO:0000256" key="3">
    <source>
        <dbReference type="ARBA" id="ARBA00022827"/>
    </source>
</evidence>
<dbReference type="Pfam" id="PF13472">
    <property type="entry name" value="Lipase_GDSL_2"/>
    <property type="match status" value="1"/>
</dbReference>
<dbReference type="Gene3D" id="3.40.50.1110">
    <property type="entry name" value="SGNH hydrolase"/>
    <property type="match status" value="1"/>
</dbReference>
<dbReference type="InterPro" id="IPR013830">
    <property type="entry name" value="SGNH_hydro"/>
</dbReference>
<dbReference type="EMBL" id="JAXOVC010000011">
    <property type="protein sequence ID" value="KAK4495784.1"/>
    <property type="molecule type" value="Genomic_DNA"/>
</dbReference>
<evidence type="ECO:0000313" key="7">
    <source>
        <dbReference type="EMBL" id="KAK4495784.1"/>
    </source>
</evidence>
<dbReference type="CDD" id="cd01833">
    <property type="entry name" value="XynB_like"/>
    <property type="match status" value="1"/>
</dbReference>
<keyword evidence="2" id="KW-0285">Flavoprotein</keyword>
<proteinExistence type="predicted"/>
<dbReference type="SUPFAM" id="SSF52266">
    <property type="entry name" value="SGNH hydrolase"/>
    <property type="match status" value="1"/>
</dbReference>
<comment type="cofactor">
    <cofactor evidence="1">
        <name>FAD</name>
        <dbReference type="ChEBI" id="CHEBI:57692"/>
    </cofactor>
</comment>
<dbReference type="Gene3D" id="3.50.50.60">
    <property type="entry name" value="FAD/NAD(P)-binding domain"/>
    <property type="match status" value="1"/>
</dbReference>
<reference evidence="7 8" key="1">
    <citation type="journal article" date="2023" name="G3 (Bethesda)">
        <title>A chromosome-level genome assembly of Zasmidium syzygii isolated from banana leaves.</title>
        <authorList>
            <person name="van Westerhoven A.C."/>
            <person name="Mehrabi R."/>
            <person name="Talebi R."/>
            <person name="Steentjes M.B.F."/>
            <person name="Corcolon B."/>
            <person name="Chong P.A."/>
            <person name="Kema G.H.J."/>
            <person name="Seidl M.F."/>
        </authorList>
    </citation>
    <scope>NUCLEOTIDE SEQUENCE [LARGE SCALE GENOMIC DNA]</scope>
    <source>
        <strain evidence="7 8">P124</strain>
    </source>
</reference>
<feature type="domain" description="SGNH hydrolase-type esterase" evidence="6">
    <location>
        <begin position="42"/>
        <end position="221"/>
    </location>
</feature>
<accession>A0ABR0E2Y1</accession>
<dbReference type="PANTHER" id="PTHR47178">
    <property type="entry name" value="MONOOXYGENASE, FAD-BINDING"/>
    <property type="match status" value="1"/>
</dbReference>